<keyword evidence="5" id="KW-1185">Reference proteome</keyword>
<proteinExistence type="predicted"/>
<reference evidence="4 5" key="1">
    <citation type="journal article" date="2011" name="J. Bacteriol.">
        <title>Genome sequence of Chthoniobacter flavus Ellin428, an aerobic heterotrophic soil bacterium.</title>
        <authorList>
            <person name="Kant R."/>
            <person name="van Passel M.W."/>
            <person name="Palva A."/>
            <person name="Lucas S."/>
            <person name="Lapidus A."/>
            <person name="Glavina Del Rio T."/>
            <person name="Dalin E."/>
            <person name="Tice H."/>
            <person name="Bruce D."/>
            <person name="Goodwin L."/>
            <person name="Pitluck S."/>
            <person name="Larimer F.W."/>
            <person name="Land M.L."/>
            <person name="Hauser L."/>
            <person name="Sangwan P."/>
            <person name="de Vos W.M."/>
            <person name="Janssen P.H."/>
            <person name="Smidt H."/>
        </authorList>
    </citation>
    <scope>NUCLEOTIDE SEQUENCE [LARGE SCALE GENOMIC DNA]</scope>
    <source>
        <strain evidence="4 5">Ellin428</strain>
    </source>
</reference>
<dbReference type="Pfam" id="PF00782">
    <property type="entry name" value="DSPc"/>
    <property type="match status" value="1"/>
</dbReference>
<accession>B4CVF6</accession>
<dbReference type="RefSeq" id="WP_006977970.1">
    <property type="nucleotide sequence ID" value="NZ_ABVL01000002.1"/>
</dbReference>
<dbReference type="PROSITE" id="PS50056">
    <property type="entry name" value="TYR_PHOSPHATASE_2"/>
    <property type="match status" value="1"/>
</dbReference>
<organism evidence="4 5">
    <name type="scientific">Chthoniobacter flavus Ellin428</name>
    <dbReference type="NCBI Taxonomy" id="497964"/>
    <lineage>
        <taxon>Bacteria</taxon>
        <taxon>Pseudomonadati</taxon>
        <taxon>Verrucomicrobiota</taxon>
        <taxon>Spartobacteria</taxon>
        <taxon>Chthoniobacterales</taxon>
        <taxon>Chthoniobacteraceae</taxon>
        <taxon>Chthoniobacter</taxon>
    </lineage>
</organism>
<feature type="domain" description="Tyrosine specific protein phosphatases" evidence="3">
    <location>
        <begin position="64"/>
        <end position="121"/>
    </location>
</feature>
<dbReference type="STRING" id="497964.CfE428DRAFT_0643"/>
<dbReference type="SMART" id="SM00195">
    <property type="entry name" value="DSPc"/>
    <property type="match status" value="1"/>
</dbReference>
<dbReference type="AlphaFoldDB" id="B4CVF6"/>
<dbReference type="SUPFAM" id="SSF52799">
    <property type="entry name" value="(Phosphotyrosine protein) phosphatases II"/>
    <property type="match status" value="1"/>
</dbReference>
<name>B4CVF6_9BACT</name>
<dbReference type="GO" id="GO:0033550">
    <property type="term" value="F:MAP kinase tyrosine phosphatase activity"/>
    <property type="evidence" value="ECO:0007669"/>
    <property type="project" value="TreeGrafter"/>
</dbReference>
<dbReference type="InterPro" id="IPR000340">
    <property type="entry name" value="Dual-sp_phosphatase_cat-dom"/>
</dbReference>
<dbReference type="EMBL" id="ABVL01000002">
    <property type="protein sequence ID" value="EDY21398.1"/>
    <property type="molecule type" value="Genomic_DNA"/>
</dbReference>
<dbReference type="CDD" id="cd14498">
    <property type="entry name" value="DSP"/>
    <property type="match status" value="1"/>
</dbReference>
<dbReference type="InParanoid" id="B4CVF6"/>
<dbReference type="GO" id="GO:0005737">
    <property type="term" value="C:cytoplasm"/>
    <property type="evidence" value="ECO:0007669"/>
    <property type="project" value="TreeGrafter"/>
</dbReference>
<comment type="caution">
    <text evidence="4">The sequence shown here is derived from an EMBL/GenBank/DDBJ whole genome shotgun (WGS) entry which is preliminary data.</text>
</comment>
<dbReference type="InterPro" id="IPR020422">
    <property type="entry name" value="TYR_PHOSPHATASE_DUAL_dom"/>
</dbReference>
<dbReference type="PANTHER" id="PTHR10159">
    <property type="entry name" value="DUAL SPECIFICITY PROTEIN PHOSPHATASE"/>
    <property type="match status" value="1"/>
</dbReference>
<evidence type="ECO:0000259" key="3">
    <source>
        <dbReference type="PROSITE" id="PS50056"/>
    </source>
</evidence>
<keyword evidence="1" id="KW-0378">Hydrolase</keyword>
<evidence type="ECO:0000313" key="5">
    <source>
        <dbReference type="Proteomes" id="UP000005824"/>
    </source>
</evidence>
<dbReference type="Proteomes" id="UP000005824">
    <property type="component" value="Unassembled WGS sequence"/>
</dbReference>
<gene>
    <name evidence="4" type="ORF">CfE428DRAFT_0643</name>
</gene>
<dbReference type="Gene3D" id="3.90.190.10">
    <property type="entry name" value="Protein tyrosine phosphatase superfamily"/>
    <property type="match status" value="1"/>
</dbReference>
<protein>
    <submittedName>
        <fullName evidence="4">Dual specificity protein phosphatase</fullName>
    </submittedName>
</protein>
<dbReference type="GO" id="GO:0017017">
    <property type="term" value="F:MAP kinase tyrosine/serine/threonine phosphatase activity"/>
    <property type="evidence" value="ECO:0007669"/>
    <property type="project" value="TreeGrafter"/>
</dbReference>
<evidence type="ECO:0000256" key="1">
    <source>
        <dbReference type="ARBA" id="ARBA00022801"/>
    </source>
</evidence>
<dbReference type="InterPro" id="IPR000387">
    <property type="entry name" value="Tyr_Pase_dom"/>
</dbReference>
<evidence type="ECO:0000313" key="4">
    <source>
        <dbReference type="EMBL" id="EDY21398.1"/>
    </source>
</evidence>
<dbReference type="GO" id="GO:0008330">
    <property type="term" value="F:protein tyrosine/threonine phosphatase activity"/>
    <property type="evidence" value="ECO:0007669"/>
    <property type="project" value="TreeGrafter"/>
</dbReference>
<keyword evidence="2" id="KW-0904">Protein phosphatase</keyword>
<dbReference type="InterPro" id="IPR029021">
    <property type="entry name" value="Prot-tyrosine_phosphatase-like"/>
</dbReference>
<dbReference type="PANTHER" id="PTHR10159:SF519">
    <property type="entry name" value="DUAL SPECIFICITY PROTEIN PHOSPHATASE MPK3"/>
    <property type="match status" value="1"/>
</dbReference>
<sequence length="143" mass="16062">MDWITESIAIGNYLDAENEELRRANDIRSMLCLNGKWRGVRPESIQLDALDTYDLQDGPGNNPDIFRRAVESVGRLSRLHPKLLVQCHAGRSRSVIVVVAHLMRTRGWSARETLSFVASKREIALTPGIESLLEVPFLRVAAP</sequence>
<evidence type="ECO:0000256" key="2">
    <source>
        <dbReference type="ARBA" id="ARBA00022912"/>
    </source>
</evidence>